<evidence type="ECO:0000313" key="8">
    <source>
        <dbReference type="EMBL" id="PTU31550.1"/>
    </source>
</evidence>
<dbReference type="AlphaFoldDB" id="A0A2T5MG61"/>
<dbReference type="InterPro" id="IPR000731">
    <property type="entry name" value="SSD"/>
</dbReference>
<sequence length="922" mass="101167">MRVTAKDVLRWIEPLIYGRHSRRACVALLLIVTAGLLGQAVQIRPDADFEKTIPLDHPYMQVFRQYQAEFGGANTVLISLQQDKGDIYNEQFLTALKQATEEVTFVHGIDRAHTSSIFTRNVRFIEVVDGGFAAGDVVPANYSPTPEMFGLVRSNVGKAGLVGNLVSRDQSGALIATEVVENDPLTGKKTDLVQVAHDLEDRVRGRYASQTKYLYRLKAAAPPFEANEVVAESFSAPGWLHSFKHYAASKTLPDESQIQRDFSGRELKVEQVKNPDYNPAIAVHIIGFTKVIGDVSDASLQVMMFFALTVIGTMLALWWYLGSLRLALLPLGCSLVAVIWEFGLLHLFGYGIDPFAIMVPFLVLAVSTSHGVQYVNTWADQVIGGQNGFDASLATFRRLFIPGSIALLTNVAGFLTISLVPIGSIRDMSANACLGMLAVIVTNKIMMPVWLSYLGVTNVDAFRSKRIARINAGDKYWRFLSGVTEKPVAITLITLSLIVLSVSWFVQDRRIIGDAQLGVPELRPDSVYNKDVADIASNYSIGADILKIIAEDDAGNCVQYRTLEQIDQFIWHMRNTEGVTSARGFTSATRQAYQGMSEMNPKFGVVPRNSNVLVLVNRGIATNTGLLNFDCSAMPLFFFTANHKAGTIEHVIDTAKRLNQSNAEDFYKTYPDSNPAYCAEKKALRDGLGQRHVQQDHLTAKLRADGVSEDAIAADKRIVDGFAAIETDKAKLADQTKACPVNFAIGTGNVGVMAATNEVVESKELPVILWVYAVIIVLVLTSYRSFAALLVICIPLFMVSIFANALMAVLGIGLKVATLPVVALAVGIGVDYGIYIYDLLQDKVLREGKPLREAYTETLRQTGKAVIFTGICLAGGVFAWLFSGLQFQRDMGLLLVFMFTANMLGAVLLSPAYCRFLLRRKS</sequence>
<evidence type="ECO:0000256" key="1">
    <source>
        <dbReference type="ARBA" id="ARBA00004651"/>
    </source>
</evidence>
<feature type="transmembrane region" description="Helical" evidence="6">
    <location>
        <begin position="894"/>
        <end position="918"/>
    </location>
</feature>
<evidence type="ECO:0000259" key="7">
    <source>
        <dbReference type="PROSITE" id="PS50156"/>
    </source>
</evidence>
<feature type="transmembrane region" description="Helical" evidence="6">
    <location>
        <begin position="861"/>
        <end position="882"/>
    </location>
</feature>
<dbReference type="EMBL" id="QANS01000003">
    <property type="protein sequence ID" value="PTU31550.1"/>
    <property type="molecule type" value="Genomic_DNA"/>
</dbReference>
<dbReference type="PANTHER" id="PTHR33406:SF10">
    <property type="entry name" value="SSD DOMAIN-CONTAINING PROTEIN"/>
    <property type="match status" value="1"/>
</dbReference>
<dbReference type="InterPro" id="IPR004869">
    <property type="entry name" value="MMPL_dom"/>
</dbReference>
<keyword evidence="2" id="KW-1003">Cell membrane</keyword>
<evidence type="ECO:0000256" key="5">
    <source>
        <dbReference type="ARBA" id="ARBA00023136"/>
    </source>
</evidence>
<dbReference type="PRINTS" id="PR00702">
    <property type="entry name" value="ACRIFLAVINRP"/>
</dbReference>
<keyword evidence="4 6" id="KW-1133">Transmembrane helix</keyword>
<feature type="transmembrane region" description="Helical" evidence="6">
    <location>
        <begin position="328"/>
        <end position="349"/>
    </location>
</feature>
<dbReference type="SUPFAM" id="SSF82866">
    <property type="entry name" value="Multidrug efflux transporter AcrB transmembrane domain"/>
    <property type="match status" value="2"/>
</dbReference>
<comment type="caution">
    <text evidence="8">The sequence shown here is derived from an EMBL/GenBank/DDBJ whole genome shotgun (WGS) entry which is preliminary data.</text>
</comment>
<reference evidence="8 9" key="1">
    <citation type="submission" date="2018-04" db="EMBL/GenBank/DDBJ databases">
        <title>Novel species isolated from glacier.</title>
        <authorList>
            <person name="Liu Q."/>
            <person name="Xin Y.-H."/>
        </authorList>
    </citation>
    <scope>NUCLEOTIDE SEQUENCE [LARGE SCALE GENOMIC DNA]</scope>
    <source>
        <strain evidence="8 9">GT1R17</strain>
    </source>
</reference>
<dbReference type="PANTHER" id="PTHR33406">
    <property type="entry name" value="MEMBRANE PROTEIN MJ1562-RELATED"/>
    <property type="match status" value="1"/>
</dbReference>
<evidence type="ECO:0000256" key="4">
    <source>
        <dbReference type="ARBA" id="ARBA00022989"/>
    </source>
</evidence>
<organism evidence="8 9">
    <name type="scientific">Stenotrophobium rhamnosiphilum</name>
    <dbReference type="NCBI Taxonomy" id="2029166"/>
    <lineage>
        <taxon>Bacteria</taxon>
        <taxon>Pseudomonadati</taxon>
        <taxon>Pseudomonadota</taxon>
        <taxon>Gammaproteobacteria</taxon>
        <taxon>Nevskiales</taxon>
        <taxon>Nevskiaceae</taxon>
        <taxon>Stenotrophobium</taxon>
    </lineage>
</organism>
<feature type="transmembrane region" description="Helical" evidence="6">
    <location>
        <begin position="488"/>
        <end position="506"/>
    </location>
</feature>
<feature type="transmembrane region" description="Helical" evidence="6">
    <location>
        <begin position="399"/>
        <end position="422"/>
    </location>
</feature>
<feature type="transmembrane region" description="Helical" evidence="6">
    <location>
        <begin position="434"/>
        <end position="456"/>
    </location>
</feature>
<keyword evidence="9" id="KW-1185">Reference proteome</keyword>
<evidence type="ECO:0000313" key="9">
    <source>
        <dbReference type="Proteomes" id="UP000244248"/>
    </source>
</evidence>
<feature type="transmembrane region" description="Helical" evidence="6">
    <location>
        <begin position="819"/>
        <end position="840"/>
    </location>
</feature>
<dbReference type="PROSITE" id="PS50156">
    <property type="entry name" value="SSD"/>
    <property type="match status" value="1"/>
</dbReference>
<dbReference type="Proteomes" id="UP000244248">
    <property type="component" value="Unassembled WGS sequence"/>
</dbReference>
<dbReference type="InterPro" id="IPR050545">
    <property type="entry name" value="Mycobact_MmpL"/>
</dbReference>
<dbReference type="OrthoDB" id="5963930at2"/>
<proteinExistence type="predicted"/>
<name>A0A2T5MG61_9GAMM</name>
<evidence type="ECO:0000256" key="2">
    <source>
        <dbReference type="ARBA" id="ARBA00022475"/>
    </source>
</evidence>
<dbReference type="Pfam" id="PF03176">
    <property type="entry name" value="MMPL"/>
    <property type="match status" value="1"/>
</dbReference>
<feature type="transmembrane region" description="Helical" evidence="6">
    <location>
        <begin position="302"/>
        <end position="321"/>
    </location>
</feature>
<keyword evidence="5 6" id="KW-0472">Membrane</keyword>
<feature type="transmembrane region" description="Helical" evidence="6">
    <location>
        <begin position="790"/>
        <end position="813"/>
    </location>
</feature>
<dbReference type="InterPro" id="IPR001036">
    <property type="entry name" value="Acrflvin-R"/>
</dbReference>
<keyword evidence="3 6" id="KW-0812">Transmembrane</keyword>
<comment type="subcellular location">
    <subcellularLocation>
        <location evidence="1">Cell membrane</location>
        <topology evidence="1">Multi-pass membrane protein</topology>
    </subcellularLocation>
</comment>
<protein>
    <recommendedName>
        <fullName evidence="7">SSD domain-containing protein</fullName>
    </recommendedName>
</protein>
<evidence type="ECO:0000256" key="3">
    <source>
        <dbReference type="ARBA" id="ARBA00022692"/>
    </source>
</evidence>
<gene>
    <name evidence="8" type="ORF">CJD38_09480</name>
</gene>
<dbReference type="Gene3D" id="1.20.1640.10">
    <property type="entry name" value="Multidrug efflux transporter AcrB transmembrane domain"/>
    <property type="match status" value="2"/>
</dbReference>
<feature type="transmembrane region" description="Helical" evidence="6">
    <location>
        <begin position="765"/>
        <end position="783"/>
    </location>
</feature>
<dbReference type="GO" id="GO:0022857">
    <property type="term" value="F:transmembrane transporter activity"/>
    <property type="evidence" value="ECO:0007669"/>
    <property type="project" value="InterPro"/>
</dbReference>
<dbReference type="GO" id="GO:0005886">
    <property type="term" value="C:plasma membrane"/>
    <property type="evidence" value="ECO:0007669"/>
    <property type="project" value="UniProtKB-SubCell"/>
</dbReference>
<feature type="domain" description="SSD" evidence="7">
    <location>
        <begin position="326"/>
        <end position="453"/>
    </location>
</feature>
<accession>A0A2T5MG61</accession>
<evidence type="ECO:0000256" key="6">
    <source>
        <dbReference type="SAM" id="Phobius"/>
    </source>
</evidence>